<dbReference type="RefSeq" id="WP_386058818.1">
    <property type="nucleotide sequence ID" value="NZ_JBHTKL010000002.1"/>
</dbReference>
<feature type="domain" description="Transglycosylase SLT" evidence="1">
    <location>
        <begin position="90"/>
        <end position="197"/>
    </location>
</feature>
<evidence type="ECO:0000313" key="3">
    <source>
        <dbReference type="Proteomes" id="UP001596990"/>
    </source>
</evidence>
<dbReference type="InterPro" id="IPR023346">
    <property type="entry name" value="Lysozyme-like_dom_sf"/>
</dbReference>
<dbReference type="Gene3D" id="1.10.530.10">
    <property type="match status" value="1"/>
</dbReference>
<sequence>MDIKNMQYMMQLQAMSSMQGGQRDTFATGLMDMAFQSVLEAAMSQTGQDKSSTLPLNTMNAFQSQPLNIQYINDIKPVAVKASPEELNPIIKKAAEQFGVDEELIRSVIHAESNFDSTVVSHAGAQGLMQLMPGTARGLGVTDAFDPEQNIMGGTKYLKQMLDRYQGDTRLALAAYNAGPGNVDKYAGIPPFEETQNYVKKILG</sequence>
<name>A0ABW3L014_9BACI</name>
<dbReference type="CDD" id="cd00254">
    <property type="entry name" value="LT-like"/>
    <property type="match status" value="1"/>
</dbReference>
<dbReference type="SUPFAM" id="SSF53955">
    <property type="entry name" value="Lysozyme-like"/>
    <property type="match status" value="1"/>
</dbReference>
<reference evidence="3" key="1">
    <citation type="journal article" date="2019" name="Int. J. Syst. Evol. Microbiol.">
        <title>The Global Catalogue of Microorganisms (GCM) 10K type strain sequencing project: providing services to taxonomists for standard genome sequencing and annotation.</title>
        <authorList>
            <consortium name="The Broad Institute Genomics Platform"/>
            <consortium name="The Broad Institute Genome Sequencing Center for Infectious Disease"/>
            <person name="Wu L."/>
            <person name="Ma J."/>
        </authorList>
    </citation>
    <scope>NUCLEOTIDE SEQUENCE [LARGE SCALE GENOMIC DNA]</scope>
    <source>
        <strain evidence="3">CCUG 56607</strain>
    </source>
</reference>
<dbReference type="PANTHER" id="PTHR37423:SF2">
    <property type="entry name" value="MEMBRANE-BOUND LYTIC MUREIN TRANSGLYCOSYLASE C"/>
    <property type="match status" value="1"/>
</dbReference>
<evidence type="ECO:0000259" key="1">
    <source>
        <dbReference type="Pfam" id="PF01464"/>
    </source>
</evidence>
<organism evidence="2 3">
    <name type="scientific">Thalassobacillus hwangdonensis</name>
    <dbReference type="NCBI Taxonomy" id="546108"/>
    <lineage>
        <taxon>Bacteria</taxon>
        <taxon>Bacillati</taxon>
        <taxon>Bacillota</taxon>
        <taxon>Bacilli</taxon>
        <taxon>Bacillales</taxon>
        <taxon>Bacillaceae</taxon>
        <taxon>Thalassobacillus</taxon>
    </lineage>
</organism>
<dbReference type="EMBL" id="JBHTKL010000002">
    <property type="protein sequence ID" value="MFD1019265.1"/>
    <property type="molecule type" value="Genomic_DNA"/>
</dbReference>
<gene>
    <name evidence="2" type="ORF">ACFQ2J_08665</name>
</gene>
<dbReference type="Proteomes" id="UP001596990">
    <property type="component" value="Unassembled WGS sequence"/>
</dbReference>
<evidence type="ECO:0000313" key="2">
    <source>
        <dbReference type="EMBL" id="MFD1019265.1"/>
    </source>
</evidence>
<dbReference type="PANTHER" id="PTHR37423">
    <property type="entry name" value="SOLUBLE LYTIC MUREIN TRANSGLYCOSYLASE-RELATED"/>
    <property type="match status" value="1"/>
</dbReference>
<proteinExistence type="predicted"/>
<protein>
    <submittedName>
        <fullName evidence="2">Lytic transglycosylase domain-containing protein</fullName>
    </submittedName>
</protein>
<comment type="caution">
    <text evidence="2">The sequence shown here is derived from an EMBL/GenBank/DDBJ whole genome shotgun (WGS) entry which is preliminary data.</text>
</comment>
<accession>A0ABW3L014</accession>
<dbReference type="Pfam" id="PF01464">
    <property type="entry name" value="SLT"/>
    <property type="match status" value="1"/>
</dbReference>
<keyword evidence="3" id="KW-1185">Reference proteome</keyword>
<dbReference type="InterPro" id="IPR008258">
    <property type="entry name" value="Transglycosylase_SLT_dom_1"/>
</dbReference>